<proteinExistence type="predicted"/>
<name>A0A223KLI0_9BACI</name>
<dbReference type="Proteomes" id="UP000215224">
    <property type="component" value="Chromosome"/>
</dbReference>
<dbReference type="RefSeq" id="WP_066421159.1">
    <property type="nucleotide sequence ID" value="NZ_CP018866.1"/>
</dbReference>
<dbReference type="Pfam" id="PF17326">
    <property type="entry name" value="DUF5365"/>
    <property type="match status" value="1"/>
</dbReference>
<accession>A0A223KLI0</accession>
<reference evidence="1 2" key="1">
    <citation type="submission" date="2016-12" db="EMBL/GenBank/DDBJ databases">
        <title>The whole genome sequencing and assembly of Bacillus cohnii DSM 6307T strain.</title>
        <authorList>
            <person name="Lee Y.-J."/>
            <person name="Yi H."/>
            <person name="Bahn Y.-S."/>
            <person name="Kim J.F."/>
            <person name="Lee D.-W."/>
        </authorList>
    </citation>
    <scope>NUCLEOTIDE SEQUENCE [LARGE SCALE GENOMIC DNA]</scope>
    <source>
        <strain evidence="1 2">DSM 6307</strain>
    </source>
</reference>
<organism evidence="1 2">
    <name type="scientific">Sutcliffiella cohnii</name>
    <dbReference type="NCBI Taxonomy" id="33932"/>
    <lineage>
        <taxon>Bacteria</taxon>
        <taxon>Bacillati</taxon>
        <taxon>Bacillota</taxon>
        <taxon>Bacilli</taxon>
        <taxon>Bacillales</taxon>
        <taxon>Bacillaceae</taxon>
        <taxon>Sutcliffiella</taxon>
    </lineage>
</organism>
<evidence type="ECO:0000313" key="1">
    <source>
        <dbReference type="EMBL" id="AST90341.1"/>
    </source>
</evidence>
<dbReference type="InterPro" id="IPR020355">
    <property type="entry name" value="Uncharacterised_YhcU"/>
</dbReference>
<gene>
    <name evidence="1" type="ORF">BC6307_03175</name>
</gene>
<evidence type="ECO:0000313" key="2">
    <source>
        <dbReference type="Proteomes" id="UP000215224"/>
    </source>
</evidence>
<dbReference type="EMBL" id="CP018866">
    <property type="protein sequence ID" value="AST90341.1"/>
    <property type="molecule type" value="Genomic_DNA"/>
</dbReference>
<sequence>MKVVYASTPEQEDHIDELIYYLLTDVLPHYVTDRDMEKLDLTVGSIHTKGINETFTYYNGTLREAFYIISSLQSIIAVIEAIQEETATAKHRTIFNRNVTMLEEYGFHFPFPLEQFIKQNNTPYSFTKYGKAANEYLV</sequence>
<keyword evidence="2" id="KW-1185">Reference proteome</keyword>
<dbReference type="AlphaFoldDB" id="A0A223KLI0"/>
<protein>
    <submittedName>
        <fullName evidence="1">Uncharacterized protein</fullName>
    </submittedName>
</protein>
<dbReference type="KEGG" id="bcoh:BC6307_03175"/>